<evidence type="ECO:0000256" key="2">
    <source>
        <dbReference type="ARBA" id="ARBA00022475"/>
    </source>
</evidence>
<dbReference type="InterPro" id="IPR018000">
    <property type="entry name" value="Neurotransmitter_ion_chnl_CS"/>
</dbReference>
<dbReference type="GO" id="GO:0004888">
    <property type="term" value="F:transmembrane signaling receptor activity"/>
    <property type="evidence" value="ECO:0007669"/>
    <property type="project" value="InterPro"/>
</dbReference>
<feature type="non-terminal residue" evidence="24">
    <location>
        <position position="376"/>
    </location>
</feature>
<dbReference type="FunFam" id="2.70.170.10:FF:000017">
    <property type="entry name" value="5-hydroxytryptamine receptor 3A"/>
    <property type="match status" value="1"/>
</dbReference>
<dbReference type="AlphaFoldDB" id="A0AAV6GZF3"/>
<evidence type="ECO:0000256" key="19">
    <source>
        <dbReference type="ARBA" id="ARBA00037540"/>
    </source>
</evidence>
<dbReference type="InterPro" id="IPR006201">
    <property type="entry name" value="Neur_channel"/>
</dbReference>
<gene>
    <name evidence="24" type="ORF">AALO_G00074510</name>
</gene>
<evidence type="ECO:0000256" key="20">
    <source>
        <dbReference type="RuleBase" id="RU000687"/>
    </source>
</evidence>
<keyword evidence="13" id="KW-1071">Ligand-gated ion channel</keyword>
<dbReference type="CDD" id="cd18996">
    <property type="entry name" value="LGIC_ECD_5-HT3"/>
    <property type="match status" value="1"/>
</dbReference>
<keyword evidence="9" id="KW-1015">Disulfide bond</keyword>
<organism evidence="24 25">
    <name type="scientific">Alosa alosa</name>
    <name type="common">allis shad</name>
    <dbReference type="NCBI Taxonomy" id="278164"/>
    <lineage>
        <taxon>Eukaryota</taxon>
        <taxon>Metazoa</taxon>
        <taxon>Chordata</taxon>
        <taxon>Craniata</taxon>
        <taxon>Vertebrata</taxon>
        <taxon>Euteleostomi</taxon>
        <taxon>Actinopterygii</taxon>
        <taxon>Neopterygii</taxon>
        <taxon>Teleostei</taxon>
        <taxon>Clupei</taxon>
        <taxon>Clupeiformes</taxon>
        <taxon>Clupeoidei</taxon>
        <taxon>Clupeidae</taxon>
        <taxon>Alosa</taxon>
    </lineage>
</organism>
<evidence type="ECO:0000256" key="11">
    <source>
        <dbReference type="ARBA" id="ARBA00023180"/>
    </source>
</evidence>
<reference evidence="24" key="1">
    <citation type="submission" date="2020-10" db="EMBL/GenBank/DDBJ databases">
        <title>Chromosome-scale genome assembly of the Allis shad, Alosa alosa.</title>
        <authorList>
            <person name="Margot Z."/>
            <person name="Christophe K."/>
            <person name="Cabau C."/>
            <person name="Louis A."/>
            <person name="Berthelot C."/>
            <person name="Parey E."/>
            <person name="Roest Crollius H."/>
            <person name="Montfort J."/>
            <person name="Robinson-Rechavi M."/>
            <person name="Bucao C."/>
            <person name="Bouchez O."/>
            <person name="Gislard M."/>
            <person name="Lluch J."/>
            <person name="Milhes M."/>
            <person name="Lampietro C."/>
            <person name="Lopez Roques C."/>
            <person name="Donnadieu C."/>
            <person name="Braasch I."/>
            <person name="Desvignes T."/>
            <person name="Postlethwait J."/>
            <person name="Bobe J."/>
            <person name="Guiguen Y."/>
        </authorList>
    </citation>
    <scope>NUCLEOTIDE SEQUENCE</scope>
    <source>
        <strain evidence="24">M-15738</strain>
        <tissue evidence="24">Blood</tissue>
    </source>
</reference>
<evidence type="ECO:0000256" key="12">
    <source>
        <dbReference type="ARBA" id="ARBA00023257"/>
    </source>
</evidence>
<keyword evidence="12" id="KW-0628">Postsynaptic cell membrane</keyword>
<feature type="signal peptide" evidence="21">
    <location>
        <begin position="1"/>
        <end position="39"/>
    </location>
</feature>
<proteinExistence type="inferred from homology"/>
<keyword evidence="8 20" id="KW-0472">Membrane</keyword>
<evidence type="ECO:0000256" key="21">
    <source>
        <dbReference type="SAM" id="SignalP"/>
    </source>
</evidence>
<keyword evidence="4 21" id="KW-0732">Signal</keyword>
<dbReference type="Gene3D" id="1.20.58.390">
    <property type="entry name" value="Neurotransmitter-gated ion-channel transmembrane domain"/>
    <property type="match status" value="1"/>
</dbReference>
<keyword evidence="1 20" id="KW-0813">Transport</keyword>
<evidence type="ECO:0000256" key="6">
    <source>
        <dbReference type="ARBA" id="ARBA00023018"/>
    </source>
</evidence>
<sequence>MQTLIIPSKSLHQTHWQLSMNLCLLLLLSVLCLTADVCAAKVCSLQDVVDHLNLTANRNRLTTVRPVRDWTVPTVVHLDIFIYAILSVHEKSQTFTPYIWIMTYWKNDFIFWDPEDFCGIQQVIIPRHLLWKPDLIIYETMDKTEASESPYLVVKHNGEVLMDSNIKVVSTCAIDVLKFPFDTQKCNLTFSSAVHTDKEIQLVPVSNSSRATKNSQEIMQTQGEWEFLNVSVHTKTLDIAELGSWDLVVYTITIRRVPLLYVLTFILPILFFLTLDLASFFMSDTRGDKLCFKVTVLLAMSVLLLILTDTLPSKAKKTPLIAVYVIVVFAFMLLSVLETILVVYLMERASTQQARWLGRGVSCRRAPSPEGLPNSD</sequence>
<dbReference type="SUPFAM" id="SSF90112">
    <property type="entry name" value="Neurotransmitter-gated ion-channel transmembrane pore"/>
    <property type="match status" value="1"/>
</dbReference>
<keyword evidence="3 20" id="KW-0812">Transmembrane</keyword>
<evidence type="ECO:0000259" key="23">
    <source>
        <dbReference type="Pfam" id="PF02932"/>
    </source>
</evidence>
<evidence type="ECO:0000259" key="22">
    <source>
        <dbReference type="Pfam" id="PF02931"/>
    </source>
</evidence>
<feature type="transmembrane region" description="Helical" evidence="20">
    <location>
        <begin position="290"/>
        <end position="308"/>
    </location>
</feature>
<dbReference type="InterPro" id="IPR006029">
    <property type="entry name" value="Neurotrans-gated_channel_TM"/>
</dbReference>
<comment type="function">
    <text evidence="19">Forms serotonin (5-hydroxytryptamine/5-HT3)-activated cation-selective channel complexes, which when activated cause fast, depolarizing responses in neurons.</text>
</comment>
<protein>
    <recommendedName>
        <fullName evidence="26">5-hydroxytryptamine receptor 3A-like</fullName>
    </recommendedName>
</protein>
<dbReference type="GO" id="GO:0045211">
    <property type="term" value="C:postsynaptic membrane"/>
    <property type="evidence" value="ECO:0007669"/>
    <property type="project" value="UniProtKB-SubCell"/>
</dbReference>
<dbReference type="Gene3D" id="2.70.170.10">
    <property type="entry name" value="Neurotransmitter-gated ion-channel ligand-binding domain"/>
    <property type="match status" value="1"/>
</dbReference>
<evidence type="ECO:0000256" key="15">
    <source>
        <dbReference type="ARBA" id="ARBA00034104"/>
    </source>
</evidence>
<comment type="caution">
    <text evidence="20">Lacks conserved residue(s) required for the propagation of feature annotation.</text>
</comment>
<keyword evidence="10" id="KW-0675">Receptor</keyword>
<evidence type="ECO:0000256" key="4">
    <source>
        <dbReference type="ARBA" id="ARBA00022729"/>
    </source>
</evidence>
<evidence type="ECO:0000256" key="9">
    <source>
        <dbReference type="ARBA" id="ARBA00023157"/>
    </source>
</evidence>
<evidence type="ECO:0000256" key="17">
    <source>
        <dbReference type="ARBA" id="ARBA00036239"/>
    </source>
</evidence>
<dbReference type="InterPro" id="IPR036719">
    <property type="entry name" value="Neuro-gated_channel_TM_sf"/>
</dbReference>
<feature type="domain" description="Neurotransmitter-gated ion-channel transmembrane" evidence="23">
    <location>
        <begin position="266"/>
        <end position="355"/>
    </location>
</feature>
<evidence type="ECO:0000256" key="7">
    <source>
        <dbReference type="ARBA" id="ARBA00023065"/>
    </source>
</evidence>
<comment type="caution">
    <text evidence="24">The sequence shown here is derived from an EMBL/GenBank/DDBJ whole genome shotgun (WGS) entry which is preliminary data.</text>
</comment>
<evidence type="ECO:0008006" key="26">
    <source>
        <dbReference type="Google" id="ProtNLM"/>
    </source>
</evidence>
<comment type="subcellular location">
    <subcellularLocation>
        <location evidence="15">Postsynaptic cell membrane</location>
        <topology evidence="15">Multi-pass membrane protein</topology>
    </subcellularLocation>
</comment>
<comment type="catalytic activity">
    <reaction evidence="18">
        <text>Ca(2+)(in) = Ca(2+)(out)</text>
        <dbReference type="Rhea" id="RHEA:29671"/>
        <dbReference type="ChEBI" id="CHEBI:29108"/>
    </reaction>
</comment>
<keyword evidence="14 20" id="KW-0407">Ion channel</keyword>
<keyword evidence="25" id="KW-1185">Reference proteome</keyword>
<accession>A0AAV6GZF3</accession>
<dbReference type="PRINTS" id="PR00252">
    <property type="entry name" value="NRIONCHANNEL"/>
</dbReference>
<dbReference type="InterPro" id="IPR006202">
    <property type="entry name" value="Neur_chan_lig-bd"/>
</dbReference>
<evidence type="ECO:0000256" key="10">
    <source>
        <dbReference type="ARBA" id="ARBA00023170"/>
    </source>
</evidence>
<comment type="catalytic activity">
    <reaction evidence="16">
        <text>K(+)(in) = K(+)(out)</text>
        <dbReference type="Rhea" id="RHEA:29463"/>
        <dbReference type="ChEBI" id="CHEBI:29103"/>
    </reaction>
</comment>
<dbReference type="SUPFAM" id="SSF63712">
    <property type="entry name" value="Nicotinic receptor ligand binding domain-like"/>
    <property type="match status" value="1"/>
</dbReference>
<evidence type="ECO:0000256" key="14">
    <source>
        <dbReference type="ARBA" id="ARBA00023303"/>
    </source>
</evidence>
<evidence type="ECO:0000256" key="5">
    <source>
        <dbReference type="ARBA" id="ARBA00022989"/>
    </source>
</evidence>
<feature type="transmembrane region" description="Helical" evidence="20">
    <location>
        <begin position="259"/>
        <end position="278"/>
    </location>
</feature>
<keyword evidence="11" id="KW-0325">Glycoprotein</keyword>
<dbReference type="EMBL" id="JADWDJ010000006">
    <property type="protein sequence ID" value="KAG5279140.1"/>
    <property type="molecule type" value="Genomic_DNA"/>
</dbReference>
<evidence type="ECO:0000256" key="16">
    <source>
        <dbReference type="ARBA" id="ARBA00034430"/>
    </source>
</evidence>
<keyword evidence="5 20" id="KW-1133">Transmembrane helix</keyword>
<feature type="domain" description="Neurotransmitter-gated ion-channel ligand-binding" evidence="22">
    <location>
        <begin position="63"/>
        <end position="257"/>
    </location>
</feature>
<keyword evidence="7 20" id="KW-0406">Ion transport</keyword>
<evidence type="ECO:0000313" key="25">
    <source>
        <dbReference type="Proteomes" id="UP000823561"/>
    </source>
</evidence>
<keyword evidence="2" id="KW-1003">Cell membrane</keyword>
<keyword evidence="6" id="KW-0770">Synapse</keyword>
<dbReference type="GO" id="GO:0005230">
    <property type="term" value="F:extracellular ligand-gated monoatomic ion channel activity"/>
    <property type="evidence" value="ECO:0007669"/>
    <property type="project" value="InterPro"/>
</dbReference>
<dbReference type="Pfam" id="PF02932">
    <property type="entry name" value="Neur_chan_memb"/>
    <property type="match status" value="1"/>
</dbReference>
<feature type="chain" id="PRO_5043899345" description="5-hydroxytryptamine receptor 3A-like" evidence="21">
    <location>
        <begin position="40"/>
        <end position="376"/>
    </location>
</feature>
<feature type="transmembrane region" description="Helical" evidence="20">
    <location>
        <begin position="320"/>
        <end position="345"/>
    </location>
</feature>
<evidence type="ECO:0000313" key="24">
    <source>
        <dbReference type="EMBL" id="KAG5279140.1"/>
    </source>
</evidence>
<evidence type="ECO:0000256" key="3">
    <source>
        <dbReference type="ARBA" id="ARBA00022692"/>
    </source>
</evidence>
<dbReference type="Proteomes" id="UP000823561">
    <property type="component" value="Chromosome 6"/>
</dbReference>
<evidence type="ECO:0000256" key="18">
    <source>
        <dbReference type="ARBA" id="ARBA00036634"/>
    </source>
</evidence>
<evidence type="ECO:0000256" key="13">
    <source>
        <dbReference type="ARBA" id="ARBA00023286"/>
    </source>
</evidence>
<evidence type="ECO:0000256" key="1">
    <source>
        <dbReference type="ARBA" id="ARBA00022448"/>
    </source>
</evidence>
<dbReference type="Pfam" id="PF02931">
    <property type="entry name" value="Neur_chan_LBD"/>
    <property type="match status" value="1"/>
</dbReference>
<name>A0AAV6GZF3_9TELE</name>
<dbReference type="PANTHER" id="PTHR18945">
    <property type="entry name" value="NEUROTRANSMITTER GATED ION CHANNEL"/>
    <property type="match status" value="1"/>
</dbReference>
<comment type="catalytic activity">
    <reaction evidence="17">
        <text>Na(+)(in) = Na(+)(out)</text>
        <dbReference type="Rhea" id="RHEA:34963"/>
        <dbReference type="ChEBI" id="CHEBI:29101"/>
    </reaction>
</comment>
<comment type="similarity">
    <text evidence="20">Belongs to the ligand-gated ion channel (TC 1.A.9) family.</text>
</comment>
<evidence type="ECO:0000256" key="8">
    <source>
        <dbReference type="ARBA" id="ARBA00023136"/>
    </source>
</evidence>
<dbReference type="InterPro" id="IPR036734">
    <property type="entry name" value="Neur_chan_lig-bd_sf"/>
</dbReference>
<dbReference type="PROSITE" id="PS00236">
    <property type="entry name" value="NEUROTR_ION_CHANNEL"/>
    <property type="match status" value="1"/>
</dbReference>
<dbReference type="InterPro" id="IPR038050">
    <property type="entry name" value="Neuro_actylchol_rec"/>
</dbReference>